<protein>
    <submittedName>
        <fullName evidence="3">Leukotoxin LktA family filamentous adhesin</fullName>
    </submittedName>
</protein>
<evidence type="ECO:0000313" key="2">
    <source>
        <dbReference type="EMBL" id="PCD01331.1"/>
    </source>
</evidence>
<feature type="compositionally biased region" description="Polar residues" evidence="1">
    <location>
        <begin position="704"/>
        <end position="716"/>
    </location>
</feature>
<feature type="region of interest" description="Disordered" evidence="1">
    <location>
        <begin position="5668"/>
        <end position="5694"/>
    </location>
</feature>
<feature type="region of interest" description="Disordered" evidence="1">
    <location>
        <begin position="682"/>
        <end position="716"/>
    </location>
</feature>
<dbReference type="EMBL" id="NWMT01000017">
    <property type="protein sequence ID" value="PCD01331.1"/>
    <property type="molecule type" value="Genomic_DNA"/>
</dbReference>
<reference evidence="3 5" key="2">
    <citation type="submission" date="2018-10" db="EMBL/GenBank/DDBJ databases">
        <title>Complete genome sequence of Pseudomonas pelagia strain Kongs-67.</title>
        <authorList>
            <person name="Sinha R.K."/>
            <person name="Krishnan K."/>
        </authorList>
    </citation>
    <scope>NUCLEOTIDE SEQUENCE [LARGE SCALE GENOMIC DNA]</scope>
    <source>
        <strain evidence="3 5">Kongs-67</strain>
    </source>
</reference>
<evidence type="ECO:0000313" key="4">
    <source>
        <dbReference type="Proteomes" id="UP000243750"/>
    </source>
</evidence>
<feature type="region of interest" description="Disordered" evidence="1">
    <location>
        <begin position="1111"/>
        <end position="1147"/>
    </location>
</feature>
<evidence type="ECO:0000313" key="5">
    <source>
        <dbReference type="Proteomes" id="UP000344571"/>
    </source>
</evidence>
<accession>A0AA91U602</accession>
<gene>
    <name evidence="2" type="ORF">CO192_00400</name>
    <name evidence="3" type="ORF">EAO82_05060</name>
</gene>
<dbReference type="EMBL" id="CP033116">
    <property type="protein sequence ID" value="QFY55781.1"/>
    <property type="molecule type" value="Genomic_DNA"/>
</dbReference>
<organism evidence="2 4">
    <name type="scientific">Halopseudomonas pelagia</name>
    <dbReference type="NCBI Taxonomy" id="553151"/>
    <lineage>
        <taxon>Bacteria</taxon>
        <taxon>Pseudomonadati</taxon>
        <taxon>Pseudomonadota</taxon>
        <taxon>Gammaproteobacteria</taxon>
        <taxon>Pseudomonadales</taxon>
        <taxon>Pseudomonadaceae</taxon>
        <taxon>Halopseudomonas</taxon>
    </lineage>
</organism>
<proteinExistence type="predicted"/>
<dbReference type="Proteomes" id="UP000344571">
    <property type="component" value="Chromosome"/>
</dbReference>
<feature type="region of interest" description="Disordered" evidence="1">
    <location>
        <begin position="1936"/>
        <end position="1957"/>
    </location>
</feature>
<keyword evidence="5" id="KW-1185">Reference proteome</keyword>
<feature type="compositionally biased region" description="Pro residues" evidence="1">
    <location>
        <begin position="1048"/>
        <end position="1057"/>
    </location>
</feature>
<name>A0AA91U602_9GAMM</name>
<evidence type="ECO:0000313" key="3">
    <source>
        <dbReference type="EMBL" id="QFY55781.1"/>
    </source>
</evidence>
<dbReference type="NCBIfam" id="NF012204">
    <property type="entry name" value="adhes_FxxPxG"/>
    <property type="match status" value="1"/>
</dbReference>
<evidence type="ECO:0000256" key="1">
    <source>
        <dbReference type="SAM" id="MobiDB-lite"/>
    </source>
</evidence>
<sequence>MMLFPLEKLGRKMDFPHHPLALAVRRCNPFPRSLAARTAAWGALLSTASLQALAASPHNIVVDANTADVTTVGSLHTIQNANRVGGVPVNVFKHFVVGDLNTVDLIVPDDASKLVNIVKDSKAEIHGVLNSYQNGTLGGNVVFASSQGFLVGPSGVVNVGQLTVRTPTSGEIDELIAGTKTIDDSLAVSSTGLITINGKINARDGIDLQGAGVNVGSGGKLIAGNALKADYVATAAVNTGDYTAPTALVKDGGTIHIVAGGAPGSGEALVAGELLADGGITIEATSIEITSTGMLDARDQVATNSHGNVTLTASNTQKIGFGIALAESSVTLAGKVHADDVTVSAQSTAIASFYENPPVELTVMAAGPFTGAGFYLMAADAEATVNVEGTANVQASGNVKLGSESHALSQASQINTSGGDGSLSAIYNTSDATSTTRIKSGATVQSEGDLTVTAHNEAFIAASALDVIAADANKVVVAIAVGESDVDATAVIESGAVLGASSLVLAAENQNYYSVSASAMGLKDTEYGIAVAVGDFNTNATAEMGASLGSATDKTGDVSITALDRTVHQQVKSGVTVGSNTLFRSVGAKPIAGLAAMQNGVNNLINAKKPEGTEVPKDGDGKISFKGGLAFTMNLSDHEAYALLGNNQAGQAEAPSIHSTGNLLLASAIDLGTDNASIAGGNDNAAHGDDQGAWRTSAEAAVASPSSRTNGSNQTGSSEKSLAVALNFAINSGDAVAEIGNYVEISAANVGVLARQKVPISSSYDKWDSFSDLWSKFNGIGGIQNNILSSFANAGTSADNSATGGALNVVINDLGTKAWIGDNVKITTTGTADWSAGRVVAGNLKAPTLFATTIPFKTIDYSFDFISSVDVQAYNLNESVHLAGNLGTLGLLPNGNGTNEKGKSVGGSISFVQQTATAVAGIGAATLLVDGNVRIQAHTDERHFLITPSSGSGKGLGFNGVMAILNSESLTHASLSNQANVNTTGLDVLADHDFGNWAAAGAFNKSDESAMGLSVAINIAQGDTKAFIGDNSGEQAKVGFKNASQPAPDAPTTPAPDPRGIVANDIRVRARSAGTNGSLAVAGAVVTEPNNKPGIAERFENWWEKLGKKSADSHNDAVSGTGAASIGNATGDGKTDEGNTAAGGDAPVDPNKTGLAAAGSFTVSVNNLDAKALIDDAVISGKGAADVDVTVHALENVISASASGGAALAKLGADSPSNQNTIAGAIAYQISFNDALAHIRNSTISNAGDVKVQALHGGELTSVALALAVTSSDQNTQNSNNGALSISGAQIYDGTSARIDNSSITSNNDGDDSLEVSAYNNADIGVGGGSLYLGGKKGGGLAITFAEINDPSAMLAGVNPDSNNVLSTAHNEDVYSGSAVEAVISGVDGARSTLTNFDSLTVSASAVNRIGIGAAGGGYNGGVENSQGFAGSFAVGSIGADTRALISKTDIKGVQTLHVNASGDDDSELDTLLAGLGSSTLNSDYDFSGADAIDNTEVFTAEDGTGSSYNYSSAGKRIIAVAGVVQAGKSNLGISYAHADVKSDTSARMADVNINQGAASTADVAVNARDNSLLYSVAIGVGVSTGKYSGVGSVAVNRLNNRVVAEIGDWDGADSGSINAETVAVTATNDMDMVNVAGAVAVGTSGSTGKAGGLAVALNLVGTDEHSTKAHIANTALQASGDVLVKATSGASNDHNLLVGNAIAIGATGGSGLAFAGAIGVNNVDQLVEAALKDTGTNRSTDASATLGGTVTVQAYDFTDSVSTAWMGAGSGGGSAGGIAVATNRVDSDVKAAVLGDNVTVGSTTLKVQNLIVDAARDNWLLSISAGVAASPKQSALAGSVSSGIIDGDVSARIAEGARVKAWNNVAVNADALSVNLVGSGALGIGLGNGAGAVAVATALEYGNTSASIDNANVIAEGKGASITIDSGALANYGSLPDLSTSGQTEDESSDTDAKPVDRGALTTGFAALDLTKSTESADGLAVNATSRTKQQAITAGGAGAKSLAISVNAATNSSSNETTAEIRNSTINAGISNQSEADVLVRASAHEAGLAVSAGVAISGGNSGVGGFSTNSQKKAARATVDSSMVSADTVGIDANSSKVAQAVSAGVAAGAGTLGGAASVVITEQMGDTQAWLRGGTLTANSLKVSSDRRQEANVAAGAVGIGGKVGVGFGLAVNLIGGDSQALMGNDLDDPADTRTTRVNVGSLTVDAQRLENVNSHAFGAGISAGFGAAAMIDVSEFTGETRAGIFGKPVGVGYSTTVRGKDGIGDATSVVLNAQEILDARQFALGVGVGASVGIGAVANVVLGRTQVISEVVGSDIKADLLDIDATSQRQTDLTSIAGAAGKFSAAVSIGVALFGQGDTTADDGTNAEDEFDVSRDVANSVLQADTASFNTHLSNDDVAALKTGSGASVERTATPAASTNTDAGKSLKITGESLTAARISGGVTDVDTLNVNSRALLHNSQLLGAAQISAAGIAGVIGITRMYDMSIATVDSNLTADNVVVGATVENVSDEDAAGEAKSVVVGLGGVSVVVNYVDIRAENRVVAGVSSANGSDAGNLIVSAADTTELRLGDVDPGRPDSATDGSLNVNLGSAAIGVSYGYAKKASDVDAWLGETGKLVDGYDNMTVSANSSGMVKSTAFSLAGGIAAGIQGVVTDAHDNSHADATLYGTVGTGSGLLSLSAQVVPELYSSAYGVTVSGGYSMGGSFAYAMTDAEARATVADGVIFTGSGDVLVRSEVGDGSDADYQTAHAAAFAASGGLMLGVAGAEARASNNAQSVARVGNYVTIPNADFKVYARHTGVQIADADGYFVGAFAGGYQVGLAESFSSTRVEFGKDPNATLERTGDLILDANSQNENQAFTTAGGGGFVSGSAAEAVVEAGDHANGNYAAAVLVDDWFSGYRSVPIDAGNVVMRASNAVNFFAGTDSTTVSVVGGSGAVSDVEVDTNAKVVLGKNVSLSALDIDIDALNHARQIQTPWDSSYTTSVYGAGGGGANGTAALSRQNIKHLLAAVEVGENAVLKISDLAWMSQGYRNGITVDAGTEFLVVDKAVIEVGGALQGAGAESDVDVVTRNNVTLSDGVQLRNAWGKIGLGTYSRGSAAAGANVSVWAVAGVAGGIADVHIDVDNTLSLGNNIVIDASDQISLFAGRGSDGLYQNQLVADARSNIYNWTAIPIPAGNKAEGDIVLDNKVVFGDNFAIGSDGHIAIGAIEGALSARGTGVEKNPYLSLFSTENTFGSSNKAVTNVLAFNGNGSVIAGQYAYQTVSINQAGGITRQLYRYGSAEQQADKYSSRAELQVYIAELNAQIAVLEKWENTQTVTEVEGISEDGVTGSESTSTTSIGNNPHAEEINDLQAQVVLLSAIVGDLSPTENFAIQVADIRASAGNVSLTAGTITMAGGVIPTFTAKGNANITIDNLSDLHLMLANLEIANQTGGNVFVTGGANLGSAFIDEQSGSQSGIYVSHAPTGANFKSADVIVNGNLTNLLSSVNISVAEGDLIQQALIQANAVNLNVDNGSLLLNNPNLEQTYGRDPDALINFTEYQGWKPANATDFVQFYLNDKYSTEIIATEVTAFNNWFSGRAIRHTGDQNPYYTAANYGYNQINIYFNWGFSDSEEYNGADAVTFQLNTDDSSRGGEYWKFRPVLDYQSKLSQTATYEEVNTELLKRDPTRTSIVAEKIIINAKRLDINGDIVAGTDNSWSVNVGAGFDAKIQQYVKDAGLAAGDIINLAPGAPMNPQDVNLNYTKDLQIVNPNYQPNRFLPGFDPNQYRVNTYSFDIANTEGTSDIKLKYDVASGTLSVDEVPVSGGGYVAIRAAISSTGADGKIIVKDGLGQIAINNDSNTQLNIGTLSAGEDATGVIRITDLNKSSTVSQWYIHNPGNQISQYQTDAWAVSHLDPNSSVFRGNFGGTGTTASMRYNPQAGQLFYIREGATVGRSYTSPPDGYLSNYPTTVGDWVYKTVWNTEDSYYTSCAANPDACSGGVAAQYLKQTYEHKALTTRGYPHWFLSYTKYYGDGLTNTDPALTMATELEMDTHTYVKADHSILFQFNGVAEGNIDVDSRAPIQLTGNIYNPSGSSSITTDADFTASSASSITSGITHIQANGDIGSAGSSLSITTNELSLQSDNGSLAFNATAMGSALTIDKLSAKYDILGTVDKNIVAKDGNTLISANTIDLTSLSGSIGSLGTLGDPATYNFVNIASTGAVSLRAAKDIVVSQATGDLQVERIEANDNVVLRLGDGSLTNALGQQQKSEQELAYEASVWDSLNLLSGTAGERAVTAYENQFNSKYHTYWMLKQRLTDASDSGFAIDAVYLDAMKIRYGTTDVAQLTAKVKAEYQALDAWFVDQVAAPDRYANVADAVGQEQKGTLVGYDYGALFTSAYDDSFRLEIDAASNWYARMVEGSTWQQSQLDISISAAALSADASGQLTDRESNIVSSNIHLQASSGSVGKNLADVVFSVPRDNTATITNEQKSALLSAGPGDISTVLTDSAVTLTVKQVDPIKVDTSGALNVAARDSIFIESASSLTVGEIASANEDVRLIVDGAIAAQAGVNNVKAHDLYLANTQGDIGSASQAMNVQLSGALRQAGAAGDLYLRHSGGNLLVGSVGAGGMLSLSNDHDILGYDANHFLQGSGIALDADVNDLGSSANWLNLRVSGAGALNVNAANAWLDVRDTTLFTLGDVTVDQRFDLKSVGAVDLAGDLTATSLRLDLGGALSASGAPQVVVSDDLEISASAIQLAAAEISAGSARLEATAGSLSVGELATTNGDLALLAAGALSTSGVVDAQGELIADAQSISMNSGSSLQGRGGATLTAIDDMSLQALAFGGDLDVDSTQGRITLESLVNAQAIDMLAATGLDANSTVTGTSLLLDAGAGALSVVDLSATKGDLRLLAGGALSTSGIVDAQGELIADAQSISMDSGSSLQGRGGASLMAVDDMSLQALTFGGDLDVDSTQGRITLEGLVNAQVIDMLAATGLDANSAVTGASLLLNAGAGDLVVGDLSATKGDLSLLAGGALSTSGVVDAQGEVIADAQSISMNSGSSLQGRGGATLMAIDDISLQALTFGGDLDVDSTQGHITLDGSVNAQVIDMLAATGLDANSTVTGTSLLLNAGVGDLTARDVTNLTSTKDGITLRGSSIALASDSQLNSANDILATSNAGDIALGKVVADGRVTVNSAGELELNNAVTSTDDIDLDASAAVSIAAAAMITSGGRVDLDAASLAMGSGSLVQSDSDTDIRTAGSMAVAAIDSRAALTLRAGDDVLLGREIVAAQLITLDATDRVTLSDQASINAGASVAINANTLEMGAVSRIDAGGQMSITTQGDMQLAALQTAWDGTDALRLSSGGLIVGRQDAALHLRATGANAQGSISAVTGIGNPLVIDMPWLSAETLNGDINIVAERGLYSPFLRARNGNVQLKVSGNLTFGELIGNPYLWIDGAIDGDLVVMKQGKLVSRKGLNIRQIDLNGGGPLVLEASSIDVAVDSQGAANTYMSLSGFEGVSADQINVQVTNTGTLNVDGYRSNTGSLGVDGDLNLDKALVLTSLDITTGSLSLNLSNYDPRPLNVDGQLMSPGAAFWLDTLGFEVRTNALATRYRDPLVLFFYQPGLPQDLELLAYQRLSAEYHMQTQLSQIRPSGGGFNTPDYLKRMHYLSPVSLGPATVNTGEQGVNEDAELPPADEKLLEISSR</sequence>
<feature type="compositionally biased region" description="Basic and acidic residues" evidence="1">
    <location>
        <begin position="5684"/>
        <end position="5694"/>
    </location>
</feature>
<feature type="region of interest" description="Disordered" evidence="1">
    <location>
        <begin position="1041"/>
        <end position="1060"/>
    </location>
</feature>
<dbReference type="Proteomes" id="UP000243750">
    <property type="component" value="Unassembled WGS sequence"/>
</dbReference>
<reference evidence="2 4" key="1">
    <citation type="submission" date="2017-09" db="EMBL/GenBank/DDBJ databases">
        <title>Bacterial and phytoplankton interrelationship in Kongsfjorden, an Arctic fjord.</title>
        <authorList>
            <person name="Sinha R."/>
            <person name="Krishnan K."/>
        </authorList>
    </citation>
    <scope>NUCLEOTIDE SEQUENCE [LARGE SCALE GENOMIC DNA]</scope>
    <source>
        <strain evidence="2 4">58</strain>
    </source>
</reference>